<dbReference type="InterPro" id="IPR011009">
    <property type="entry name" value="Kinase-like_dom_sf"/>
</dbReference>
<keyword evidence="3" id="KW-1185">Reference proteome</keyword>
<dbReference type="SUPFAM" id="SSF56112">
    <property type="entry name" value="Protein kinase-like (PK-like)"/>
    <property type="match status" value="1"/>
</dbReference>
<feature type="domain" description="Protein kinase" evidence="1">
    <location>
        <begin position="1"/>
        <end position="146"/>
    </location>
</feature>
<reference evidence="2 3" key="1">
    <citation type="submission" date="2017-04" db="EMBL/GenBank/DDBJ databases">
        <title>Draft genome sequence of Marssonina coronaria NL1: causal agent of apple blotch.</title>
        <authorList>
            <person name="Cheng Q."/>
        </authorList>
    </citation>
    <scope>NUCLEOTIDE SEQUENCE [LARGE SCALE GENOMIC DNA]</scope>
    <source>
        <strain evidence="2 3">NL1</strain>
    </source>
</reference>
<dbReference type="Proteomes" id="UP000242519">
    <property type="component" value="Unassembled WGS sequence"/>
</dbReference>
<evidence type="ECO:0000313" key="2">
    <source>
        <dbReference type="EMBL" id="OWP01178.1"/>
    </source>
</evidence>
<dbReference type="STRING" id="503106.A0A218YZR9"/>
<organism evidence="2 3">
    <name type="scientific">Diplocarpon coronariae</name>
    <dbReference type="NCBI Taxonomy" id="2795749"/>
    <lineage>
        <taxon>Eukaryota</taxon>
        <taxon>Fungi</taxon>
        <taxon>Dikarya</taxon>
        <taxon>Ascomycota</taxon>
        <taxon>Pezizomycotina</taxon>
        <taxon>Leotiomycetes</taxon>
        <taxon>Helotiales</taxon>
        <taxon>Drepanopezizaceae</taxon>
        <taxon>Diplocarpon</taxon>
    </lineage>
</organism>
<dbReference type="Pfam" id="PF00069">
    <property type="entry name" value="Pkinase"/>
    <property type="match status" value="1"/>
</dbReference>
<protein>
    <recommendedName>
        <fullName evidence="1">Protein kinase domain-containing protein</fullName>
    </recommendedName>
</protein>
<dbReference type="OrthoDB" id="1668230at2759"/>
<sequence>MNRDLETHILANPATVLEQSFRLCSQAAEAVEYSDKNRVIYCDLELRNLLLDRDLDLKPTDFQGMSKAPEETVVLDGLLQGCIKAFLPRADSDNANVKTDIFALGSTIYSILIGLRVFQNWAVIGTRSWTQEYGSAYKVVNNIAAV</sequence>
<accession>A0A218YZR9</accession>
<comment type="caution">
    <text evidence="2">The sequence shown here is derived from an EMBL/GenBank/DDBJ whole genome shotgun (WGS) entry which is preliminary data.</text>
</comment>
<evidence type="ECO:0000259" key="1">
    <source>
        <dbReference type="PROSITE" id="PS50011"/>
    </source>
</evidence>
<name>A0A218YZR9_9HELO</name>
<dbReference type="InterPro" id="IPR000719">
    <property type="entry name" value="Prot_kinase_dom"/>
</dbReference>
<evidence type="ECO:0000313" key="3">
    <source>
        <dbReference type="Proteomes" id="UP000242519"/>
    </source>
</evidence>
<proteinExistence type="predicted"/>
<dbReference type="EMBL" id="MZNU01000281">
    <property type="protein sequence ID" value="OWP01178.1"/>
    <property type="molecule type" value="Genomic_DNA"/>
</dbReference>
<gene>
    <name evidence="2" type="ORF">B2J93_5458</name>
</gene>
<dbReference type="GO" id="GO:0005524">
    <property type="term" value="F:ATP binding"/>
    <property type="evidence" value="ECO:0007669"/>
    <property type="project" value="InterPro"/>
</dbReference>
<dbReference type="AlphaFoldDB" id="A0A218YZR9"/>
<dbReference type="GO" id="GO:0004672">
    <property type="term" value="F:protein kinase activity"/>
    <property type="evidence" value="ECO:0007669"/>
    <property type="project" value="InterPro"/>
</dbReference>
<dbReference type="Gene3D" id="1.10.510.10">
    <property type="entry name" value="Transferase(Phosphotransferase) domain 1"/>
    <property type="match status" value="1"/>
</dbReference>
<dbReference type="PROSITE" id="PS50011">
    <property type="entry name" value="PROTEIN_KINASE_DOM"/>
    <property type="match status" value="1"/>
</dbReference>
<dbReference type="InParanoid" id="A0A218YZR9"/>